<comment type="caution">
    <text evidence="1">The sequence shown here is derived from an EMBL/GenBank/DDBJ whole genome shotgun (WGS) entry which is preliminary data.</text>
</comment>
<dbReference type="EMBL" id="PGEX01000001">
    <property type="protein sequence ID" value="PJJ42753.1"/>
    <property type="molecule type" value="Genomic_DNA"/>
</dbReference>
<accession>A0A2M9AAW2</accession>
<proteinExistence type="predicted"/>
<evidence type="ECO:0000313" key="1">
    <source>
        <dbReference type="EMBL" id="PJJ42753.1"/>
    </source>
</evidence>
<gene>
    <name evidence="1" type="ORF">BGX16_2797</name>
</gene>
<evidence type="ECO:0000313" key="2">
    <source>
        <dbReference type="Proteomes" id="UP000231134"/>
    </source>
</evidence>
<reference evidence="1 2" key="1">
    <citation type="submission" date="2017-11" db="EMBL/GenBank/DDBJ databases">
        <title>Animal gut microbial communities from fecal samples from Wisconsin, USA.</title>
        <authorList>
            <person name="Neumann A."/>
        </authorList>
    </citation>
    <scope>NUCLEOTIDE SEQUENCE [LARGE SCALE GENOMIC DNA]</scope>
    <source>
        <strain evidence="1 2">UWS3</strain>
    </source>
</reference>
<protein>
    <submittedName>
        <fullName evidence="1">Uncharacterized protein</fullName>
    </submittedName>
</protein>
<keyword evidence="2" id="KW-1185">Reference proteome</keyword>
<dbReference type="AlphaFoldDB" id="A0A2M9AAW2"/>
<name>A0A2M9AAW2_9BACT</name>
<dbReference type="Proteomes" id="UP000231134">
    <property type="component" value="Unassembled WGS sequence"/>
</dbReference>
<organism evidence="1 2">
    <name type="scientific">Hallerella succinigenes</name>
    <dbReference type="NCBI Taxonomy" id="1896222"/>
    <lineage>
        <taxon>Bacteria</taxon>
        <taxon>Pseudomonadati</taxon>
        <taxon>Fibrobacterota</taxon>
        <taxon>Fibrobacteria</taxon>
        <taxon>Fibrobacterales</taxon>
        <taxon>Fibrobacteraceae</taxon>
        <taxon>Hallerella</taxon>
    </lineage>
</organism>
<sequence length="198" mass="22040">MNMVIHEPTIRKLTNPKAFILQLKTLWPHRVAELPAMQSAGLVTKEIANNESYTLKDGDRFQTLKVSPGGTLFVEPGEISIGNIQLESGSKVLFINPGMQTILHLHGGVIWRARTLNDDLEKVAKGFKLIQHGSETMTVEGMWADTIFAPNVDLVLGQSSKKLYGRFLGKNVTVHQYTQVYGIPFVPEMNTAIARRGR</sequence>